<dbReference type="RefSeq" id="WP_142099890.1">
    <property type="nucleotide sequence ID" value="NZ_VIGH01000005.1"/>
</dbReference>
<dbReference type="SUPFAM" id="SSF54637">
    <property type="entry name" value="Thioesterase/thiol ester dehydrase-isomerase"/>
    <property type="match status" value="1"/>
</dbReference>
<evidence type="ECO:0000313" key="4">
    <source>
        <dbReference type="Proteomes" id="UP000316256"/>
    </source>
</evidence>
<dbReference type="PIRSF" id="PIRSF018072">
    <property type="entry name" value="UCP018072"/>
    <property type="match status" value="1"/>
</dbReference>
<dbReference type="InterPro" id="IPR054849">
    <property type="entry name" value="UPF0336_fam"/>
</dbReference>
<reference evidence="3 4" key="1">
    <citation type="submission" date="2019-06" db="EMBL/GenBank/DDBJ databases">
        <title>Rhodococcus spaelei sp. nov., isolated from a cave.</title>
        <authorList>
            <person name="Lee S.D."/>
        </authorList>
    </citation>
    <scope>NUCLEOTIDE SEQUENCE [LARGE SCALE GENOMIC DNA]</scope>
    <source>
        <strain evidence="3 4">C9-5</strain>
    </source>
</reference>
<feature type="domain" description="FAS1-like dehydratase" evidence="2">
    <location>
        <begin position="15"/>
        <end position="137"/>
    </location>
</feature>
<organism evidence="3 4">
    <name type="scientific">Rhodococcus spelaei</name>
    <dbReference type="NCBI Taxonomy" id="2546320"/>
    <lineage>
        <taxon>Bacteria</taxon>
        <taxon>Bacillati</taxon>
        <taxon>Actinomycetota</taxon>
        <taxon>Actinomycetes</taxon>
        <taxon>Mycobacteriales</taxon>
        <taxon>Nocardiaceae</taxon>
        <taxon>Rhodococcus</taxon>
    </lineage>
</organism>
<dbReference type="HAMAP" id="MF_00799">
    <property type="entry name" value="UPF0336"/>
    <property type="match status" value="1"/>
</dbReference>
<dbReference type="InterPro" id="IPR029069">
    <property type="entry name" value="HotDog_dom_sf"/>
</dbReference>
<sequence length="151" mass="17309">MKLTADLVGLHHRFSDYYEVGREKVREYARAVKNDDLAFRDEAAAQELGYDTLIAPLTFISVFGFLAQEEFFNSLNVELDLSRILHTDQRLVFHRPMKVGDRLYCDVFVDSLRVMGGSDIIVTRNDITDQDGELVLTTYTTLMGRHVEEGE</sequence>
<dbReference type="Proteomes" id="UP000316256">
    <property type="component" value="Unassembled WGS sequence"/>
</dbReference>
<comment type="caution">
    <text evidence="3">The sequence shown here is derived from an EMBL/GenBank/DDBJ whole genome shotgun (WGS) entry which is preliminary data.</text>
</comment>
<dbReference type="EMBL" id="VIGH01000005">
    <property type="protein sequence ID" value="TQF68690.1"/>
    <property type="molecule type" value="Genomic_DNA"/>
</dbReference>
<dbReference type="OrthoDB" id="5415111at2"/>
<proteinExistence type="inferred from homology"/>
<evidence type="ECO:0000256" key="1">
    <source>
        <dbReference type="HAMAP-Rule" id="MF_00799"/>
    </source>
</evidence>
<dbReference type="AlphaFoldDB" id="A0A541B8N5"/>
<evidence type="ECO:0000313" key="3">
    <source>
        <dbReference type="EMBL" id="TQF68690.1"/>
    </source>
</evidence>
<keyword evidence="4" id="KW-1185">Reference proteome</keyword>
<accession>A0A541B8N5</accession>
<name>A0A541B8N5_9NOCA</name>
<protein>
    <recommendedName>
        <fullName evidence="1">UPF0336 protein FK531_12840</fullName>
    </recommendedName>
</protein>
<dbReference type="NCBIfam" id="NF040624">
    <property type="entry name" value="HadA"/>
    <property type="match status" value="1"/>
</dbReference>
<comment type="similarity">
    <text evidence="1">Belongs to the UPF0336 family.</text>
</comment>
<gene>
    <name evidence="3" type="ORF">FK531_12840</name>
</gene>
<dbReference type="Pfam" id="PF13452">
    <property type="entry name" value="FAS1_DH_region"/>
    <property type="match status" value="1"/>
</dbReference>
<dbReference type="InterPro" id="IPR016709">
    <property type="entry name" value="HadA-like"/>
</dbReference>
<evidence type="ECO:0000259" key="2">
    <source>
        <dbReference type="Pfam" id="PF13452"/>
    </source>
</evidence>
<dbReference type="InterPro" id="IPR039569">
    <property type="entry name" value="FAS1-like_DH_region"/>
</dbReference>
<dbReference type="Gene3D" id="3.10.129.10">
    <property type="entry name" value="Hotdog Thioesterase"/>
    <property type="match status" value="1"/>
</dbReference>
<dbReference type="CDD" id="cd03441">
    <property type="entry name" value="R_hydratase_like"/>
    <property type="match status" value="1"/>
</dbReference>